<evidence type="ECO:0000259" key="4">
    <source>
        <dbReference type="Pfam" id="PF13191"/>
    </source>
</evidence>
<dbReference type="PANTHER" id="PTHR16305">
    <property type="entry name" value="TESTICULAR SOLUBLE ADENYLYL CYCLASE"/>
    <property type="match status" value="1"/>
</dbReference>
<keyword evidence="1" id="KW-0547">Nucleotide-binding</keyword>
<feature type="region of interest" description="Disordered" evidence="3">
    <location>
        <begin position="710"/>
        <end position="740"/>
    </location>
</feature>
<organism evidence="5 6">
    <name type="scientific">Microbacterium foliorum</name>
    <dbReference type="NCBI Taxonomy" id="104336"/>
    <lineage>
        <taxon>Bacteria</taxon>
        <taxon>Bacillati</taxon>
        <taxon>Actinomycetota</taxon>
        <taxon>Actinomycetes</taxon>
        <taxon>Micrococcales</taxon>
        <taxon>Microbacteriaceae</taxon>
        <taxon>Microbacterium</taxon>
    </lineage>
</organism>
<protein>
    <submittedName>
        <fullName evidence="5">Tetratricopeptide (TPR) repeat protein</fullName>
    </submittedName>
</protein>
<gene>
    <name evidence="5" type="ORF">QE375_003312</name>
</gene>
<dbReference type="EMBL" id="JAVIZQ010000001">
    <property type="protein sequence ID" value="MDR6143758.1"/>
    <property type="molecule type" value="Genomic_DNA"/>
</dbReference>
<evidence type="ECO:0000313" key="6">
    <source>
        <dbReference type="Proteomes" id="UP001249291"/>
    </source>
</evidence>
<reference evidence="5 6" key="1">
    <citation type="submission" date="2023-08" db="EMBL/GenBank/DDBJ databases">
        <title>Functional and genomic diversity of the sorghum phyllosphere microbiome.</title>
        <authorList>
            <person name="Shade A."/>
        </authorList>
    </citation>
    <scope>NUCLEOTIDE SEQUENCE [LARGE SCALE GENOMIC DNA]</scope>
    <source>
        <strain evidence="5 6">SORGH_AS_0445</strain>
    </source>
</reference>
<dbReference type="Gene3D" id="1.25.40.10">
    <property type="entry name" value="Tetratricopeptide repeat domain"/>
    <property type="match status" value="1"/>
</dbReference>
<dbReference type="Proteomes" id="UP001249291">
    <property type="component" value="Unassembled WGS sequence"/>
</dbReference>
<dbReference type="InterPro" id="IPR011990">
    <property type="entry name" value="TPR-like_helical_dom_sf"/>
</dbReference>
<evidence type="ECO:0000256" key="1">
    <source>
        <dbReference type="ARBA" id="ARBA00022741"/>
    </source>
</evidence>
<dbReference type="Pfam" id="PF13191">
    <property type="entry name" value="AAA_16"/>
    <property type="match status" value="1"/>
</dbReference>
<dbReference type="SUPFAM" id="SSF52540">
    <property type="entry name" value="P-loop containing nucleoside triphosphate hydrolases"/>
    <property type="match status" value="1"/>
</dbReference>
<dbReference type="InterPro" id="IPR027417">
    <property type="entry name" value="P-loop_NTPase"/>
</dbReference>
<feature type="compositionally biased region" description="Basic residues" evidence="3">
    <location>
        <begin position="719"/>
        <end position="733"/>
    </location>
</feature>
<dbReference type="InterPro" id="IPR041664">
    <property type="entry name" value="AAA_16"/>
</dbReference>
<dbReference type="SUPFAM" id="SSF48452">
    <property type="entry name" value="TPR-like"/>
    <property type="match status" value="1"/>
</dbReference>
<accession>A0ABU1HUN1</accession>
<evidence type="ECO:0000256" key="3">
    <source>
        <dbReference type="SAM" id="MobiDB-lite"/>
    </source>
</evidence>
<evidence type="ECO:0000256" key="2">
    <source>
        <dbReference type="ARBA" id="ARBA00022840"/>
    </source>
</evidence>
<name>A0ABU1HUN1_9MICO</name>
<sequence length="740" mass="80605">MSLSAASAAMVGREAEIAVVRGLFDRVVEGVPLAALIEGEAGIGKSRLLREFGAEVVNRADVHVGWCLDLGASRTPFGPITGILRSIVTRMGADRVREELGVGVEALGMLLPELNPTERSQTSPDRLRDAIAALIEAAAEHAPQVLVVEDLHWADESTLALLSFLLRTLTHGRILLLLTCRSDDVRRGDAVSRFIGESTRARLLERVTVERLETSAVRQLAESITGQPLSDAALERIQDRAEGVPFFVEELAGCSAGPLPGSLRDLLLARFDRLGDDARRVVQVVSGAERPLTHPLVTQLAGLAEARLDEAIREATLSGILVVADDDYRFRHALLREAVHDDLLPGERARLHRAYAEALEENCEGSDTADSAALAYHWQLAQDDHRALAAAVAAMFDAKSRFAFASAARFGELALDLWIQVPDAESVVGLGRLEVLRTLGSVLRNAGDGERALAVVNLALDEVDPDTVDPRMHARLLRDKAYYMMNLGRSGPIQLLQQSLEILERQVDDDRLRASVLNQLASRYMIAGRLDEAIALATEAGERAERVGADDEASIAANVRGGARAQLGDLEAGHREYAAALDLARSANPEMRYRVNYSDLLGLLGRYRDAVSVAEDGLARARAFGVERTTGALMTQNMAVPLLEMGGDRAGRGDAVPRTRAEDAAHLSHVLHDDPRARAFVARATRRGGRDPARVASRLRGDRSCRAADLVRRGDDARRRRRGGRRPRRCARRGPRDARR</sequence>
<dbReference type="PANTHER" id="PTHR16305:SF35">
    <property type="entry name" value="TRANSCRIPTIONAL ACTIVATOR DOMAIN"/>
    <property type="match status" value="1"/>
</dbReference>
<dbReference type="RefSeq" id="WP_309693227.1">
    <property type="nucleotide sequence ID" value="NZ_JAVIZQ010000001.1"/>
</dbReference>
<keyword evidence="2" id="KW-0067">ATP-binding</keyword>
<evidence type="ECO:0000313" key="5">
    <source>
        <dbReference type="EMBL" id="MDR6143758.1"/>
    </source>
</evidence>
<comment type="caution">
    <text evidence="5">The sequence shown here is derived from an EMBL/GenBank/DDBJ whole genome shotgun (WGS) entry which is preliminary data.</text>
</comment>
<keyword evidence="6" id="KW-1185">Reference proteome</keyword>
<feature type="domain" description="Orc1-like AAA ATPase" evidence="4">
    <location>
        <begin position="11"/>
        <end position="176"/>
    </location>
</feature>
<proteinExistence type="predicted"/>